<name>F4PZ37_CACFS</name>
<dbReference type="SUPFAM" id="SSF48371">
    <property type="entry name" value="ARM repeat"/>
    <property type="match status" value="1"/>
</dbReference>
<accession>F4PZ37</accession>
<dbReference type="InterPro" id="IPR016024">
    <property type="entry name" value="ARM-type_fold"/>
</dbReference>
<protein>
    <submittedName>
        <fullName evidence="2">Uncharacterized protein</fullName>
    </submittedName>
</protein>
<dbReference type="Proteomes" id="UP000007797">
    <property type="component" value="Unassembled WGS sequence"/>
</dbReference>
<evidence type="ECO:0000256" key="1">
    <source>
        <dbReference type="SAM" id="MobiDB-lite"/>
    </source>
</evidence>
<dbReference type="GeneID" id="14871252"/>
<dbReference type="EMBL" id="GL883016">
    <property type="protein sequence ID" value="EGG19066.1"/>
    <property type="molecule type" value="Genomic_DNA"/>
</dbReference>
<feature type="region of interest" description="Disordered" evidence="1">
    <location>
        <begin position="1"/>
        <end position="21"/>
    </location>
</feature>
<dbReference type="KEGG" id="dfa:DFA_02310"/>
<dbReference type="RefSeq" id="XP_004366699.1">
    <property type="nucleotide sequence ID" value="XM_004366642.1"/>
</dbReference>
<reference evidence="3" key="1">
    <citation type="journal article" date="2011" name="Genome Res.">
        <title>Phylogeny-wide analysis of social amoeba genomes highlights ancient origins for complex intercellular communication.</title>
        <authorList>
            <person name="Heidel A.J."/>
            <person name="Lawal H.M."/>
            <person name="Felder M."/>
            <person name="Schilde C."/>
            <person name="Helps N.R."/>
            <person name="Tunggal B."/>
            <person name="Rivero F."/>
            <person name="John U."/>
            <person name="Schleicher M."/>
            <person name="Eichinger L."/>
            <person name="Platzer M."/>
            <person name="Noegel A.A."/>
            <person name="Schaap P."/>
            <person name="Gloeckner G."/>
        </authorList>
    </citation>
    <scope>NUCLEOTIDE SEQUENCE [LARGE SCALE GENOMIC DNA]</scope>
    <source>
        <strain evidence="3">SH3</strain>
    </source>
</reference>
<gene>
    <name evidence="2" type="ORF">DFA_02310</name>
</gene>
<sequence length="1182" mass="137190">MSKRKEIENDKDDEQREKQYTKEELERLYKQDLYEICLKRKIGVGEAITTIDDLIKRILEQQQQQQQEEEEITTTTIANTINDDDDDDKTLEYGYTLLPWRIIKRILVLVYNDSNICTCVYSDRLKDLVLERDEYALKKGVRTFTYIQMQPQIKQQSPSRQDMCPTHQYYYDMGYTPSINFGNTSNQKDDSKRWKRESLALVSKRVFELVSTTLYTDIVMRPTEEMWNHINNKYCIVKRPTTLTVLDNPHSTNYLMSDDQTKPSRDLFSQVQKINIKGKYLTKSVDKIIPKLLPNLTSIILDRKVKPPVVNALLTSFNNLTSITLSKTFFSNKHLFGDGPKVKYATLLQPGTSITKIVLPTHFDWNTLDARVKMNLRVVSVHHHYETGYPELKQEDFPQLEHIHIEEGAKKKSKQPVVPETVWKFTLIANNYRKQGTWFTNMPDASETHDTQGPWPITNMPHAKVLRFKGYKYALTKNHHMKNYFGLDQSIISKIIVYSPNDIVDSQVTRFKEIGFQYTGSTLKGHSLKKLSFKLIDKNNNNSNSILESNNNNNNNSILDSSYNNGNSRIFPNYIIRKIIGMVWYARNRCTCIYGKDYLYRIEQQGLKSLEDQEMIEQYFQVKNQCAVHFSTTKPFTPLYHTMVESNRSRLQLTLISKDIFEYIAFNFFNNISSSYIYPPRNSKYSVLKTIQSITCFNAEQPQVQPADRNNVTRIIAPLISYCESIPMFRSLSVLDMRDTVFAYGHWRASEVLRLCSSLNGLPITKLYLSSIHNGPENYAALPNNVKQSLRSISVNFSLKKPYRLDEYPNLTSLDITVSSLGFTLFQLPNTITKIISKRERTIEFLPLNTSVATFKLYADGKINDDKNPIDILKQLSPIKHVTTAIVQIKSPPSESRLSFLNGPDFNLCASVSKPPTCFEEKVIQLAIMILSLQKYFRMIINILKRQQDERSLHMLVYILVTYYEPLAPFIHCLIQPLCKCLEMGVNTIIVSDEILPACMKLCNQALEGIDKTIEEFGKVLDSVIIKYFNVDLQDTARFFDIGTTIIRTMENDTSTSEDSGKKEAISSIGKIIRYANNTIDIIPRWLNHLPIPYMYRRETVIEDLCAIVNLYTNQCLGKDYQHVAQLYKIIDHYKQRTVKKSHIHFELLDQTWTFIKDTLESNWDTIPSDQRDSLSYYYKQQ</sequence>
<keyword evidence="3" id="KW-1185">Reference proteome</keyword>
<evidence type="ECO:0000313" key="2">
    <source>
        <dbReference type="EMBL" id="EGG19066.1"/>
    </source>
</evidence>
<evidence type="ECO:0000313" key="3">
    <source>
        <dbReference type="Proteomes" id="UP000007797"/>
    </source>
</evidence>
<proteinExistence type="predicted"/>
<organism evidence="2 3">
    <name type="scientific">Cavenderia fasciculata</name>
    <name type="common">Slime mold</name>
    <name type="synonym">Dictyostelium fasciculatum</name>
    <dbReference type="NCBI Taxonomy" id="261658"/>
    <lineage>
        <taxon>Eukaryota</taxon>
        <taxon>Amoebozoa</taxon>
        <taxon>Evosea</taxon>
        <taxon>Eumycetozoa</taxon>
        <taxon>Dictyostelia</taxon>
        <taxon>Acytosteliales</taxon>
        <taxon>Cavenderiaceae</taxon>
        <taxon>Cavenderia</taxon>
    </lineage>
</organism>
<dbReference type="AlphaFoldDB" id="F4PZ37"/>